<proteinExistence type="inferred from homology"/>
<dbReference type="InterPro" id="IPR001087">
    <property type="entry name" value="GDSL"/>
</dbReference>
<keyword evidence="3" id="KW-0443">Lipid metabolism</keyword>
<protein>
    <submittedName>
        <fullName evidence="5">GDSL esterase/lipase</fullName>
    </submittedName>
</protein>
<accession>A0AAV9BBK2</accession>
<keyword evidence="2" id="KW-0378">Hydrolase</keyword>
<dbReference type="GO" id="GO:0016788">
    <property type="term" value="F:hydrolase activity, acting on ester bonds"/>
    <property type="evidence" value="ECO:0007669"/>
    <property type="project" value="InterPro"/>
</dbReference>
<evidence type="ECO:0000256" key="2">
    <source>
        <dbReference type="ARBA" id="ARBA00022801"/>
    </source>
</evidence>
<dbReference type="SUPFAM" id="SSF52266">
    <property type="entry name" value="SGNH hydrolase"/>
    <property type="match status" value="1"/>
</dbReference>
<keyword evidence="4" id="KW-0732">Signal</keyword>
<name>A0AAV9BBK2_ACOGR</name>
<keyword evidence="3" id="KW-0442">Lipid degradation</keyword>
<gene>
    <name evidence="5" type="ORF">QJS04_geneDACA010795</name>
</gene>
<dbReference type="InterPro" id="IPR036514">
    <property type="entry name" value="SGNH_hydro_sf"/>
</dbReference>
<dbReference type="Pfam" id="PF00657">
    <property type="entry name" value="Lipase_GDSL"/>
    <property type="match status" value="1"/>
</dbReference>
<organism evidence="5 6">
    <name type="scientific">Acorus gramineus</name>
    <name type="common">Dwarf sweet flag</name>
    <dbReference type="NCBI Taxonomy" id="55184"/>
    <lineage>
        <taxon>Eukaryota</taxon>
        <taxon>Viridiplantae</taxon>
        <taxon>Streptophyta</taxon>
        <taxon>Embryophyta</taxon>
        <taxon>Tracheophyta</taxon>
        <taxon>Spermatophyta</taxon>
        <taxon>Magnoliopsida</taxon>
        <taxon>Liliopsida</taxon>
        <taxon>Acoraceae</taxon>
        <taxon>Acorus</taxon>
    </lineage>
</organism>
<reference evidence="5" key="1">
    <citation type="journal article" date="2023" name="Nat. Commun.">
        <title>Diploid and tetraploid genomes of Acorus and the evolution of monocots.</title>
        <authorList>
            <person name="Ma L."/>
            <person name="Liu K.W."/>
            <person name="Li Z."/>
            <person name="Hsiao Y.Y."/>
            <person name="Qi Y."/>
            <person name="Fu T."/>
            <person name="Tang G.D."/>
            <person name="Zhang D."/>
            <person name="Sun W.H."/>
            <person name="Liu D.K."/>
            <person name="Li Y."/>
            <person name="Chen G.Z."/>
            <person name="Liu X.D."/>
            <person name="Liao X.Y."/>
            <person name="Jiang Y.T."/>
            <person name="Yu X."/>
            <person name="Hao Y."/>
            <person name="Huang J."/>
            <person name="Zhao X.W."/>
            <person name="Ke S."/>
            <person name="Chen Y.Y."/>
            <person name="Wu W.L."/>
            <person name="Hsu J.L."/>
            <person name="Lin Y.F."/>
            <person name="Huang M.D."/>
            <person name="Li C.Y."/>
            <person name="Huang L."/>
            <person name="Wang Z.W."/>
            <person name="Zhao X."/>
            <person name="Zhong W.Y."/>
            <person name="Peng D.H."/>
            <person name="Ahmad S."/>
            <person name="Lan S."/>
            <person name="Zhang J.S."/>
            <person name="Tsai W.C."/>
            <person name="Van de Peer Y."/>
            <person name="Liu Z.J."/>
        </authorList>
    </citation>
    <scope>NUCLEOTIDE SEQUENCE</scope>
    <source>
        <strain evidence="5">SCP</strain>
    </source>
</reference>
<dbReference type="InterPro" id="IPR051058">
    <property type="entry name" value="GDSL_Est/Lipase"/>
</dbReference>
<dbReference type="EMBL" id="JAUJYN010000004">
    <property type="protein sequence ID" value="KAK1273469.1"/>
    <property type="molecule type" value="Genomic_DNA"/>
</dbReference>
<comment type="similarity">
    <text evidence="1">Belongs to the 'GDSL' lipolytic enzyme family.</text>
</comment>
<dbReference type="Gene3D" id="3.40.50.1110">
    <property type="entry name" value="SGNH hydrolase"/>
    <property type="match status" value="1"/>
</dbReference>
<comment type="caution">
    <text evidence="5">The sequence shown here is derived from an EMBL/GenBank/DDBJ whole genome shotgun (WGS) entry which is preliminary data.</text>
</comment>
<evidence type="ECO:0000313" key="6">
    <source>
        <dbReference type="Proteomes" id="UP001179952"/>
    </source>
</evidence>
<sequence>MASLVPVWVALVLVFSLNVSPSLSIASFVFGDSLVDTGNNDYLFTLSKADSPPYGIDFAASGGRPTGRFTNGRTISDIIGQAMGEKGFPPPFLAPTTSGDTLFGGVNYASGASGILDETGSLFIGRVPLSTQISYFEQSRAYMVGMVGQNATDEFLKGSVFSITTGSNDILNYMEPSIPFLGQEKVPHTMFQDYMISNLTLHLKRLNELGARKFVVVGVGPLGCIPYVRALKLLPDETCSSVANRLTQGYNMKLRRMLDQLNDEMRPASMFVYANSYDIFMEIIQHYQHYGFENAYDPCCGGSFPPFICFIGSNSSTSSVLCEDRSKYMFWDAYHPTEAVNVIMAQTLLDGDDSVTSPISIRQLYDFKL</sequence>
<feature type="chain" id="PRO_5043698448" evidence="4">
    <location>
        <begin position="25"/>
        <end position="369"/>
    </location>
</feature>
<dbReference type="AlphaFoldDB" id="A0AAV9BBK2"/>
<dbReference type="CDD" id="cd01837">
    <property type="entry name" value="SGNH_plant_lipase_like"/>
    <property type="match status" value="1"/>
</dbReference>
<dbReference type="PANTHER" id="PTHR45648:SF5">
    <property type="entry name" value="OS04G0577300 PROTEIN"/>
    <property type="match status" value="1"/>
</dbReference>
<evidence type="ECO:0000256" key="3">
    <source>
        <dbReference type="ARBA" id="ARBA00022963"/>
    </source>
</evidence>
<evidence type="ECO:0000256" key="4">
    <source>
        <dbReference type="SAM" id="SignalP"/>
    </source>
</evidence>
<dbReference type="Proteomes" id="UP001179952">
    <property type="component" value="Unassembled WGS sequence"/>
</dbReference>
<dbReference type="InterPro" id="IPR035669">
    <property type="entry name" value="SGNH_plant_lipase-like"/>
</dbReference>
<evidence type="ECO:0000256" key="1">
    <source>
        <dbReference type="ARBA" id="ARBA00008668"/>
    </source>
</evidence>
<dbReference type="PANTHER" id="PTHR45648">
    <property type="entry name" value="GDSL LIPASE/ACYLHYDROLASE FAMILY PROTEIN (AFU_ORTHOLOGUE AFUA_4G14700)"/>
    <property type="match status" value="1"/>
</dbReference>
<feature type="signal peptide" evidence="4">
    <location>
        <begin position="1"/>
        <end position="24"/>
    </location>
</feature>
<dbReference type="GO" id="GO:0016042">
    <property type="term" value="P:lipid catabolic process"/>
    <property type="evidence" value="ECO:0007669"/>
    <property type="project" value="UniProtKB-KW"/>
</dbReference>
<keyword evidence="6" id="KW-1185">Reference proteome</keyword>
<evidence type="ECO:0000313" key="5">
    <source>
        <dbReference type="EMBL" id="KAK1273469.1"/>
    </source>
</evidence>
<reference evidence="5" key="2">
    <citation type="submission" date="2023-06" db="EMBL/GenBank/DDBJ databases">
        <authorList>
            <person name="Ma L."/>
            <person name="Liu K.-W."/>
            <person name="Li Z."/>
            <person name="Hsiao Y.-Y."/>
            <person name="Qi Y."/>
            <person name="Fu T."/>
            <person name="Tang G."/>
            <person name="Zhang D."/>
            <person name="Sun W.-H."/>
            <person name="Liu D.-K."/>
            <person name="Li Y."/>
            <person name="Chen G.-Z."/>
            <person name="Liu X.-D."/>
            <person name="Liao X.-Y."/>
            <person name="Jiang Y.-T."/>
            <person name="Yu X."/>
            <person name="Hao Y."/>
            <person name="Huang J."/>
            <person name="Zhao X.-W."/>
            <person name="Ke S."/>
            <person name="Chen Y.-Y."/>
            <person name="Wu W.-L."/>
            <person name="Hsu J.-L."/>
            <person name="Lin Y.-F."/>
            <person name="Huang M.-D."/>
            <person name="Li C.-Y."/>
            <person name="Huang L."/>
            <person name="Wang Z.-W."/>
            <person name="Zhao X."/>
            <person name="Zhong W.-Y."/>
            <person name="Peng D.-H."/>
            <person name="Ahmad S."/>
            <person name="Lan S."/>
            <person name="Zhang J.-S."/>
            <person name="Tsai W.-C."/>
            <person name="Van De Peer Y."/>
            <person name="Liu Z.-J."/>
        </authorList>
    </citation>
    <scope>NUCLEOTIDE SEQUENCE</scope>
    <source>
        <strain evidence="5">SCP</strain>
        <tissue evidence="5">Leaves</tissue>
    </source>
</reference>